<dbReference type="Pfam" id="PF01590">
    <property type="entry name" value="GAF"/>
    <property type="match status" value="1"/>
</dbReference>
<dbReference type="SUPFAM" id="SSF55073">
    <property type="entry name" value="Nucleotide cyclase"/>
    <property type="match status" value="1"/>
</dbReference>
<dbReference type="SMART" id="SM00052">
    <property type="entry name" value="EAL"/>
    <property type="match status" value="1"/>
</dbReference>
<dbReference type="InterPro" id="IPR035965">
    <property type="entry name" value="PAS-like_dom_sf"/>
</dbReference>
<sequence>MVTAEEAFRQLADGLGRSGADDFFKTLVQRLATLLRVDHVIIAEVVESDHAQTLAVWSGDKLRANFRYQLAGSPCERVVGHEACFFPGNVCGLFPDDTLLRALAVESYLGMPLYAVDGSPLGLLAVLHDQPMQFDRLAHEVLRIAATQAGAELGRRHAEQALTHSEAAARESERWLDALMHQLPGMVYRCHNDREWTMQFVSHGALVLTGYRPEALLGNQPTSYGRLIHPGDRDRVFDVVQDAVARHSPFRVIYRLASGDGTTRWVWEQGQAVYAATGEVEWLEGFIIDITEQHESQRIQQAVVQVATTVSTRLGDDYFHQLVRNLVEILEADAGFVATLDTTQEPATTLTTQSLMVDGQRLDNITYPIEGSKCAQVLAGQECMKAAGEAVSLPGDAPGRQPAQAWLGRRLDNVEGQPIGVMMVLYRRPLEDNNFPTSVLRILATGAAAELERRRDHQRMQQLAYRDMTTGLPNRISFVEVLAEWRARAERRQRPLAMLCLDVRRFKEINDTHGHQVGDQLLAMVARRFQGALGTGEFLARLAGDEFALLLADADEAAIADAMRRMPEALSSPIVLGHRSFTLEVSVGVAEYPRDALTPDDLFTAASIALFHAKQHAKQSGNGSSHFNDAMARDLHHRQRMTERLLAALKGDGLQLCYQPQFDLTTGELVGAEALCRWHDAEWGWVSPGEFIPLAEERGLIRPLGDWVLQEACRQLVAWRHSGLRLPGRLSINISAQQFDDPQLAGHIAGLIEDTEISSIALEITESDFMRDPEQAVDITRALRQAGFALSIDDFGTGYSSLAYLRRFAADALKIDISFVRDMLTSHHDRAIVDTIIAMARALGLRTVAEGVETREQAAALAELGCDQAQGYYFGRPVSGVAFFEQWGATVGRD</sequence>
<evidence type="ECO:0000259" key="2">
    <source>
        <dbReference type="PROSITE" id="PS50113"/>
    </source>
</evidence>
<dbReference type="EMBL" id="FPBP01000003">
    <property type="protein sequence ID" value="SFU51286.1"/>
    <property type="molecule type" value="Genomic_DNA"/>
</dbReference>
<dbReference type="CDD" id="cd00130">
    <property type="entry name" value="PAS"/>
    <property type="match status" value="1"/>
</dbReference>
<dbReference type="Gene3D" id="3.30.450.20">
    <property type="entry name" value="PAS domain"/>
    <property type="match status" value="1"/>
</dbReference>
<dbReference type="SUPFAM" id="SSF55785">
    <property type="entry name" value="PYP-like sensor domain (PAS domain)"/>
    <property type="match status" value="1"/>
</dbReference>
<dbReference type="InterPro" id="IPR052155">
    <property type="entry name" value="Biofilm_reg_signaling"/>
</dbReference>
<dbReference type="InterPro" id="IPR035919">
    <property type="entry name" value="EAL_sf"/>
</dbReference>
<reference evidence="6" key="1">
    <citation type="submission" date="2016-10" db="EMBL/GenBank/DDBJ databases">
        <authorList>
            <person name="Varghese N."/>
            <person name="Submissions S."/>
        </authorList>
    </citation>
    <scope>NUCLEOTIDE SEQUENCE [LARGE SCALE GENOMIC DNA]</scope>
    <source>
        <strain evidence="6">CGMCC 1.6981</strain>
    </source>
</reference>
<dbReference type="Proteomes" id="UP000198693">
    <property type="component" value="Unassembled WGS sequence"/>
</dbReference>
<dbReference type="PROSITE" id="PS50883">
    <property type="entry name" value="EAL"/>
    <property type="match status" value="1"/>
</dbReference>
<dbReference type="NCBIfam" id="TIGR00229">
    <property type="entry name" value="sensory_box"/>
    <property type="match status" value="1"/>
</dbReference>
<dbReference type="InterPro" id="IPR003018">
    <property type="entry name" value="GAF"/>
</dbReference>
<dbReference type="PANTHER" id="PTHR44757:SF2">
    <property type="entry name" value="BIOFILM ARCHITECTURE MAINTENANCE PROTEIN MBAA"/>
    <property type="match status" value="1"/>
</dbReference>
<dbReference type="InterPro" id="IPR029016">
    <property type="entry name" value="GAF-like_dom_sf"/>
</dbReference>
<dbReference type="SUPFAM" id="SSF141868">
    <property type="entry name" value="EAL domain-like"/>
    <property type="match status" value="1"/>
</dbReference>
<dbReference type="InterPro" id="IPR013655">
    <property type="entry name" value="PAS_fold_3"/>
</dbReference>
<dbReference type="SMART" id="SM00267">
    <property type="entry name" value="GGDEF"/>
    <property type="match status" value="1"/>
</dbReference>
<dbReference type="Pfam" id="PF00990">
    <property type="entry name" value="GGDEF"/>
    <property type="match status" value="1"/>
</dbReference>
<dbReference type="InterPro" id="IPR029787">
    <property type="entry name" value="Nucleotide_cyclase"/>
</dbReference>
<organism evidence="5 6">
    <name type="scientific">Halomonas korlensis</name>
    <dbReference type="NCBI Taxonomy" id="463301"/>
    <lineage>
        <taxon>Bacteria</taxon>
        <taxon>Pseudomonadati</taxon>
        <taxon>Pseudomonadota</taxon>
        <taxon>Gammaproteobacteria</taxon>
        <taxon>Oceanospirillales</taxon>
        <taxon>Halomonadaceae</taxon>
        <taxon>Halomonas</taxon>
    </lineage>
</organism>
<dbReference type="Gene3D" id="3.30.450.40">
    <property type="match status" value="2"/>
</dbReference>
<protein>
    <submittedName>
        <fullName evidence="5">PAS domain S-box-containing protein/diguanylate cyclase (GGDEF) domain-containing protein</fullName>
    </submittedName>
</protein>
<proteinExistence type="predicted"/>
<feature type="domain" description="EAL" evidence="3">
    <location>
        <begin position="638"/>
        <end position="891"/>
    </location>
</feature>
<dbReference type="SMART" id="SM00086">
    <property type="entry name" value="PAC"/>
    <property type="match status" value="1"/>
</dbReference>
<dbReference type="PROSITE" id="PS50887">
    <property type="entry name" value="GGDEF"/>
    <property type="match status" value="1"/>
</dbReference>
<evidence type="ECO:0000259" key="3">
    <source>
        <dbReference type="PROSITE" id="PS50883"/>
    </source>
</evidence>
<dbReference type="Gene3D" id="3.30.70.270">
    <property type="match status" value="1"/>
</dbReference>
<gene>
    <name evidence="5" type="ORF">SAMN04487955_103203</name>
</gene>
<dbReference type="NCBIfam" id="TIGR00254">
    <property type="entry name" value="GGDEF"/>
    <property type="match status" value="1"/>
</dbReference>
<dbReference type="PROSITE" id="PS50113">
    <property type="entry name" value="PAC"/>
    <property type="match status" value="1"/>
</dbReference>
<dbReference type="RefSeq" id="WP_089793845.1">
    <property type="nucleotide sequence ID" value="NZ_FPBP01000003.1"/>
</dbReference>
<keyword evidence="6" id="KW-1185">Reference proteome</keyword>
<feature type="domain" description="GGDEF" evidence="4">
    <location>
        <begin position="494"/>
        <end position="629"/>
    </location>
</feature>
<dbReference type="SMART" id="SM00091">
    <property type="entry name" value="PAS"/>
    <property type="match status" value="1"/>
</dbReference>
<evidence type="ECO:0000259" key="4">
    <source>
        <dbReference type="PROSITE" id="PS50887"/>
    </source>
</evidence>
<dbReference type="Pfam" id="PF08447">
    <property type="entry name" value="PAS_3"/>
    <property type="match status" value="1"/>
</dbReference>
<name>A0A1I7GSS0_9GAMM</name>
<feature type="domain" description="PAC" evidence="2">
    <location>
        <begin position="250"/>
        <end position="302"/>
    </location>
</feature>
<dbReference type="PROSITE" id="PS50112">
    <property type="entry name" value="PAS"/>
    <property type="match status" value="1"/>
</dbReference>
<dbReference type="AlphaFoldDB" id="A0A1I7GSS0"/>
<evidence type="ECO:0000259" key="1">
    <source>
        <dbReference type="PROSITE" id="PS50112"/>
    </source>
</evidence>
<dbReference type="SUPFAM" id="SSF55781">
    <property type="entry name" value="GAF domain-like"/>
    <property type="match status" value="2"/>
</dbReference>
<evidence type="ECO:0000313" key="6">
    <source>
        <dbReference type="Proteomes" id="UP000198693"/>
    </source>
</evidence>
<dbReference type="Pfam" id="PF00563">
    <property type="entry name" value="EAL"/>
    <property type="match status" value="1"/>
</dbReference>
<dbReference type="InterPro" id="IPR000160">
    <property type="entry name" value="GGDEF_dom"/>
</dbReference>
<dbReference type="OrthoDB" id="9787514at2"/>
<dbReference type="InterPro" id="IPR001633">
    <property type="entry name" value="EAL_dom"/>
</dbReference>
<dbReference type="InterPro" id="IPR000014">
    <property type="entry name" value="PAS"/>
</dbReference>
<evidence type="ECO:0000313" key="5">
    <source>
        <dbReference type="EMBL" id="SFU51286.1"/>
    </source>
</evidence>
<dbReference type="CDD" id="cd01949">
    <property type="entry name" value="GGDEF"/>
    <property type="match status" value="1"/>
</dbReference>
<dbReference type="Gene3D" id="3.20.20.450">
    <property type="entry name" value="EAL domain"/>
    <property type="match status" value="1"/>
</dbReference>
<dbReference type="InterPro" id="IPR043128">
    <property type="entry name" value="Rev_trsase/Diguanyl_cyclase"/>
</dbReference>
<dbReference type="InterPro" id="IPR001610">
    <property type="entry name" value="PAC"/>
</dbReference>
<dbReference type="CDD" id="cd01948">
    <property type="entry name" value="EAL"/>
    <property type="match status" value="1"/>
</dbReference>
<dbReference type="InterPro" id="IPR000700">
    <property type="entry name" value="PAS-assoc_C"/>
</dbReference>
<feature type="domain" description="PAS" evidence="1">
    <location>
        <begin position="172"/>
        <end position="247"/>
    </location>
</feature>
<dbReference type="PANTHER" id="PTHR44757">
    <property type="entry name" value="DIGUANYLATE CYCLASE DGCP"/>
    <property type="match status" value="1"/>
</dbReference>
<dbReference type="SMART" id="SM00065">
    <property type="entry name" value="GAF"/>
    <property type="match status" value="1"/>
</dbReference>
<dbReference type="STRING" id="463301.SAMN04487955_103203"/>
<accession>A0A1I7GSS0</accession>